<feature type="domain" description="N-acetyltransferase" evidence="1">
    <location>
        <begin position="4"/>
        <end position="89"/>
    </location>
</feature>
<accession>A0A9X1QTM7</accession>
<dbReference type="EMBL" id="JAIRBA010000005">
    <property type="protein sequence ID" value="MCG2418155.1"/>
    <property type="molecule type" value="Genomic_DNA"/>
</dbReference>
<evidence type="ECO:0000313" key="2">
    <source>
        <dbReference type="EMBL" id="MCG2418155.1"/>
    </source>
</evidence>
<dbReference type="AlphaFoldDB" id="A0A9X1QTM7"/>
<keyword evidence="3" id="KW-1185">Reference proteome</keyword>
<dbReference type="PANTHER" id="PTHR31435">
    <property type="entry name" value="PROTEIN NATD1"/>
    <property type="match status" value="1"/>
</dbReference>
<protein>
    <submittedName>
        <fullName evidence="2">N-acetyltransferase</fullName>
    </submittedName>
</protein>
<dbReference type="InterPro" id="IPR031165">
    <property type="entry name" value="GNAT_YJDJ"/>
</dbReference>
<dbReference type="PROSITE" id="PS51729">
    <property type="entry name" value="GNAT_YJDJ"/>
    <property type="match status" value="1"/>
</dbReference>
<evidence type="ECO:0000259" key="1">
    <source>
        <dbReference type="PROSITE" id="PS51729"/>
    </source>
</evidence>
<reference evidence="2" key="1">
    <citation type="submission" date="2021-09" db="EMBL/GenBank/DDBJ databases">
        <title>Genome of Aequorivita sp. strain F47161.</title>
        <authorList>
            <person name="Wang Y."/>
        </authorList>
    </citation>
    <scope>NUCLEOTIDE SEQUENCE</scope>
    <source>
        <strain evidence="2">F47161</strain>
    </source>
</reference>
<dbReference type="InterPro" id="IPR016181">
    <property type="entry name" value="Acyl_CoA_acyltransferase"/>
</dbReference>
<dbReference type="RefSeq" id="WP_237601970.1">
    <property type="nucleotide sequence ID" value="NZ_JAIRBA010000005.1"/>
</dbReference>
<organism evidence="2 3">
    <name type="scientific">Aequorivita vitellina</name>
    <dbReference type="NCBI Taxonomy" id="2874475"/>
    <lineage>
        <taxon>Bacteria</taxon>
        <taxon>Pseudomonadati</taxon>
        <taxon>Bacteroidota</taxon>
        <taxon>Flavobacteriia</taxon>
        <taxon>Flavobacteriales</taxon>
        <taxon>Flavobacteriaceae</taxon>
        <taxon>Aequorivita</taxon>
    </lineage>
</organism>
<proteinExistence type="predicted"/>
<evidence type="ECO:0000313" key="3">
    <source>
        <dbReference type="Proteomes" id="UP001139461"/>
    </source>
</evidence>
<dbReference type="PANTHER" id="PTHR31435:SF10">
    <property type="entry name" value="BSR4717 PROTEIN"/>
    <property type="match status" value="1"/>
</dbReference>
<sequence length="90" mass="10287">MRVIDNKELNRYEAEVDGHKAIIEYSVKPGVLSLNHTEVPKELSGQGVASEMTEMVLLEIELRGLKVVPRCPFIKKYIEKHPEWKSIVAK</sequence>
<dbReference type="Proteomes" id="UP001139461">
    <property type="component" value="Unassembled WGS sequence"/>
</dbReference>
<name>A0A9X1QTM7_9FLAO</name>
<dbReference type="Pfam" id="PF14542">
    <property type="entry name" value="Acetyltransf_CG"/>
    <property type="match status" value="1"/>
</dbReference>
<dbReference type="InterPro" id="IPR045057">
    <property type="entry name" value="Gcn5-rel_NAT"/>
</dbReference>
<dbReference type="SUPFAM" id="SSF55729">
    <property type="entry name" value="Acyl-CoA N-acyltransferases (Nat)"/>
    <property type="match status" value="1"/>
</dbReference>
<comment type="caution">
    <text evidence="2">The sequence shown here is derived from an EMBL/GenBank/DDBJ whole genome shotgun (WGS) entry which is preliminary data.</text>
</comment>
<gene>
    <name evidence="2" type="ORF">K8089_03905</name>
</gene>
<dbReference type="Gene3D" id="3.40.630.30">
    <property type="match status" value="1"/>
</dbReference>